<organism evidence="2 3">
    <name type="scientific">Mortierella alpina</name>
    <name type="common">Oleaginous fungus</name>
    <name type="synonym">Mortierella renispora</name>
    <dbReference type="NCBI Taxonomy" id="64518"/>
    <lineage>
        <taxon>Eukaryota</taxon>
        <taxon>Fungi</taxon>
        <taxon>Fungi incertae sedis</taxon>
        <taxon>Mucoromycota</taxon>
        <taxon>Mortierellomycotina</taxon>
        <taxon>Mortierellomycetes</taxon>
        <taxon>Mortierellales</taxon>
        <taxon>Mortierellaceae</taxon>
        <taxon>Mortierella</taxon>
    </lineage>
</organism>
<gene>
    <name evidence="2" type="ORF">BGZ70_003731</name>
</gene>
<dbReference type="OrthoDB" id="159229at2759"/>
<dbReference type="InterPro" id="IPR053257">
    <property type="entry name" value="Cu-only_SOD"/>
</dbReference>
<sequence>MNGIEANFIFAPRPHSDGAEVVIDVTKGLSKLLALSPTGGYEYHIHVSPVGPDSDCMATGGHLDPYKVGSVKCDAFRPAKCQEGDLSGKHGELMATESGAIPTISYVDRQLRFSGAEATIVGRSVVIHNNGTRIACGDILSFTSEAYRKATDSGNARVAQHTANGAQESASGGLSHTAVMSGMAAMVLTSL</sequence>
<proteinExistence type="predicted"/>
<evidence type="ECO:0000313" key="2">
    <source>
        <dbReference type="EMBL" id="KAF9965939.1"/>
    </source>
</evidence>
<dbReference type="Pfam" id="PF00080">
    <property type="entry name" value="Sod_Cu"/>
    <property type="match status" value="1"/>
</dbReference>
<dbReference type="SUPFAM" id="SSF49329">
    <property type="entry name" value="Cu,Zn superoxide dismutase-like"/>
    <property type="match status" value="1"/>
</dbReference>
<feature type="domain" description="Superoxide dismutase copper/zinc binding" evidence="1">
    <location>
        <begin position="35"/>
        <end position="136"/>
    </location>
</feature>
<dbReference type="AlphaFoldDB" id="A0A9P6JB07"/>
<keyword evidence="3" id="KW-1185">Reference proteome</keyword>
<dbReference type="PANTHER" id="PTHR20910:SF1">
    <property type="entry name" value="SUPEROXIDE DISMUTASE COPPER_ZINC BINDING DOMAIN-CONTAINING PROTEIN"/>
    <property type="match status" value="1"/>
</dbReference>
<dbReference type="Proteomes" id="UP000738359">
    <property type="component" value="Unassembled WGS sequence"/>
</dbReference>
<dbReference type="GO" id="GO:0046872">
    <property type="term" value="F:metal ion binding"/>
    <property type="evidence" value="ECO:0007669"/>
    <property type="project" value="InterPro"/>
</dbReference>
<dbReference type="PANTHER" id="PTHR20910">
    <property type="entry name" value="AGAP001623-PA"/>
    <property type="match status" value="1"/>
</dbReference>
<comment type="caution">
    <text evidence="2">The sequence shown here is derived from an EMBL/GenBank/DDBJ whole genome shotgun (WGS) entry which is preliminary data.</text>
</comment>
<name>A0A9P6JB07_MORAP</name>
<protein>
    <recommendedName>
        <fullName evidence="1">Superoxide dismutase copper/zinc binding domain-containing protein</fullName>
    </recommendedName>
</protein>
<dbReference type="InterPro" id="IPR036423">
    <property type="entry name" value="SOD-like_Cu/Zn_dom_sf"/>
</dbReference>
<reference evidence="2" key="1">
    <citation type="journal article" date="2020" name="Fungal Divers.">
        <title>Resolving the Mortierellaceae phylogeny through synthesis of multi-gene phylogenetics and phylogenomics.</title>
        <authorList>
            <person name="Vandepol N."/>
            <person name="Liber J."/>
            <person name="Desiro A."/>
            <person name="Na H."/>
            <person name="Kennedy M."/>
            <person name="Barry K."/>
            <person name="Grigoriev I.V."/>
            <person name="Miller A.N."/>
            <person name="O'Donnell K."/>
            <person name="Stajich J.E."/>
            <person name="Bonito G."/>
        </authorList>
    </citation>
    <scope>NUCLEOTIDE SEQUENCE</scope>
    <source>
        <strain evidence="2">CK1249</strain>
    </source>
</reference>
<accession>A0A9P6JB07</accession>
<evidence type="ECO:0000259" key="1">
    <source>
        <dbReference type="Pfam" id="PF00080"/>
    </source>
</evidence>
<dbReference type="EMBL" id="JAAAHY010000205">
    <property type="protein sequence ID" value="KAF9965939.1"/>
    <property type="molecule type" value="Genomic_DNA"/>
</dbReference>
<dbReference type="Gene3D" id="2.60.40.200">
    <property type="entry name" value="Superoxide dismutase, copper/zinc binding domain"/>
    <property type="match status" value="1"/>
</dbReference>
<dbReference type="GO" id="GO:0006801">
    <property type="term" value="P:superoxide metabolic process"/>
    <property type="evidence" value="ECO:0007669"/>
    <property type="project" value="InterPro"/>
</dbReference>
<evidence type="ECO:0000313" key="3">
    <source>
        <dbReference type="Proteomes" id="UP000738359"/>
    </source>
</evidence>
<dbReference type="InterPro" id="IPR001424">
    <property type="entry name" value="SOD_Cu_Zn_dom"/>
</dbReference>